<dbReference type="AlphaFoldDB" id="A0A9Q9X2L4"/>
<feature type="compositionally biased region" description="Acidic residues" evidence="1">
    <location>
        <begin position="7"/>
        <end position="18"/>
    </location>
</feature>
<evidence type="ECO:0000256" key="1">
    <source>
        <dbReference type="SAM" id="MobiDB-lite"/>
    </source>
</evidence>
<reference evidence="2" key="1">
    <citation type="submission" date="2025-08" db="UniProtKB">
        <authorList>
            <consortium name="RefSeq"/>
        </authorList>
    </citation>
    <scope>IDENTIFICATION</scope>
    <source>
        <tissue evidence="2">Muscle</tissue>
    </source>
</reference>
<organism evidence="2">
    <name type="scientific">Cyprinus carpio</name>
    <name type="common">Common carp</name>
    <dbReference type="NCBI Taxonomy" id="7962"/>
    <lineage>
        <taxon>Eukaryota</taxon>
        <taxon>Metazoa</taxon>
        <taxon>Chordata</taxon>
        <taxon>Craniata</taxon>
        <taxon>Vertebrata</taxon>
        <taxon>Euteleostomi</taxon>
        <taxon>Actinopterygii</taxon>
        <taxon>Neopterygii</taxon>
        <taxon>Teleostei</taxon>
        <taxon>Ostariophysi</taxon>
        <taxon>Cypriniformes</taxon>
        <taxon>Cyprinidae</taxon>
        <taxon>Cyprininae</taxon>
        <taxon>Cyprinus</taxon>
    </lineage>
</organism>
<feature type="region of interest" description="Disordered" evidence="1">
    <location>
        <begin position="1"/>
        <end position="52"/>
    </location>
</feature>
<evidence type="ECO:0000313" key="2">
    <source>
        <dbReference type="RefSeq" id="XP_042593411.1"/>
    </source>
</evidence>
<dbReference type="Proteomes" id="UP001155660">
    <property type="component" value="Chromosome B13"/>
</dbReference>
<feature type="compositionally biased region" description="Low complexity" evidence="1">
    <location>
        <begin position="19"/>
        <end position="29"/>
    </location>
</feature>
<dbReference type="KEGG" id="ccar:109084951"/>
<sequence>MSTTAANDEDQWQIESIEESQQQISQEAEAIQDESNASVRRSSRLASKSYSPPSIIDWPLPKLLETLYRHDIPAPTGATHKELFALLCEKIDVPAADFPPPPPFSGRKQAQKRKNFDPASTPTDVAPKRAGGSAVSNRAVNSSSVQSKDPVLSALSSIQFSLSNMNSRIQALESGSTSRSSANLLFSGPLAENSSSATAPARLPVLTQQQNDDVINSGTIPRRTMGSAVPVSTGSPFFPPAAAISHQLRSQIVAEIPPPVSRFSISQLGLPSFQPNSNRLDMTLQSYLHSAAKYMRSGF</sequence>
<accession>A0A9Q9X2L4</accession>
<dbReference type="RefSeq" id="XP_042593411.1">
    <property type="nucleotide sequence ID" value="XM_042737477.1"/>
</dbReference>
<feature type="compositionally biased region" description="Polar residues" evidence="1">
    <location>
        <begin position="35"/>
        <end position="52"/>
    </location>
</feature>
<dbReference type="OrthoDB" id="8958862at2759"/>
<gene>
    <name evidence="2" type="primary">LOC109084951</name>
</gene>
<name>A0A9Q9X2L4_CYPCA</name>
<feature type="compositionally biased region" description="Low complexity" evidence="1">
    <location>
        <begin position="133"/>
        <end position="143"/>
    </location>
</feature>
<dbReference type="GeneID" id="109084951"/>
<proteinExistence type="predicted"/>
<protein>
    <submittedName>
        <fullName evidence="2">Uncharacterized protein LOC109084951</fullName>
    </submittedName>
</protein>
<feature type="region of interest" description="Disordered" evidence="1">
    <location>
        <begin position="96"/>
        <end position="143"/>
    </location>
</feature>